<sequence length="212" mass="22980">MCKALIGKKLGMTSVFTSDGRYIPVTVIQAGPCVVTQIKTEASDGYNALQLGFETKKAGKTKKPQQGHFEKSGGECFARLKEVEVEDPAGYTLGQSVGPDLFRIGEKIDVVGTTKGRGFAGVIKRHGFGGGRETHGGKCHRIPGSIGCSAWPSKVFKGKKMPGRYGQDRQTVRNLEIVDIRPENNLILVKGPVPGHRQALVMIQKLKFAKKD</sequence>
<dbReference type="EMBL" id="JALJRB010000037">
    <property type="protein sequence ID" value="MCJ8502910.1"/>
    <property type="molecule type" value="Genomic_DNA"/>
</dbReference>
<organism evidence="10 11">
    <name type="scientific">Desulfatitalea alkaliphila</name>
    <dbReference type="NCBI Taxonomy" id="2929485"/>
    <lineage>
        <taxon>Bacteria</taxon>
        <taxon>Pseudomonadati</taxon>
        <taxon>Thermodesulfobacteriota</taxon>
        <taxon>Desulfobacteria</taxon>
        <taxon>Desulfobacterales</taxon>
        <taxon>Desulfosarcinaceae</taxon>
        <taxon>Desulfatitalea</taxon>
    </lineage>
</organism>
<evidence type="ECO:0000256" key="4">
    <source>
        <dbReference type="ARBA" id="ARBA00022980"/>
    </source>
</evidence>
<evidence type="ECO:0000256" key="8">
    <source>
        <dbReference type="RuleBase" id="RU003905"/>
    </source>
</evidence>
<accession>A0AA41R7Z5</accession>
<dbReference type="HAMAP" id="MF_01325_B">
    <property type="entry name" value="Ribosomal_uL3_B"/>
    <property type="match status" value="1"/>
</dbReference>
<dbReference type="PROSITE" id="PS00474">
    <property type="entry name" value="RIBOSOMAL_L3"/>
    <property type="match status" value="1"/>
</dbReference>
<dbReference type="PANTHER" id="PTHR11229">
    <property type="entry name" value="50S RIBOSOMAL PROTEIN L3"/>
    <property type="match status" value="1"/>
</dbReference>
<dbReference type="GO" id="GO:0022625">
    <property type="term" value="C:cytosolic large ribosomal subunit"/>
    <property type="evidence" value="ECO:0007669"/>
    <property type="project" value="TreeGrafter"/>
</dbReference>
<comment type="caution">
    <text evidence="10">The sequence shown here is derived from an EMBL/GenBank/DDBJ whole genome shotgun (WGS) entry which is preliminary data.</text>
</comment>
<comment type="function">
    <text evidence="7 9">One of the primary rRNA binding proteins, it binds directly near the 3'-end of the 23S rRNA, where it nucleates assembly of the 50S subunit.</text>
</comment>
<dbReference type="SUPFAM" id="SSF50447">
    <property type="entry name" value="Translation proteins"/>
    <property type="match status" value="1"/>
</dbReference>
<dbReference type="AlphaFoldDB" id="A0AA41R7Z5"/>
<evidence type="ECO:0000256" key="3">
    <source>
        <dbReference type="ARBA" id="ARBA00022884"/>
    </source>
</evidence>
<evidence type="ECO:0000256" key="2">
    <source>
        <dbReference type="ARBA" id="ARBA00022730"/>
    </source>
</evidence>
<dbReference type="PANTHER" id="PTHR11229:SF16">
    <property type="entry name" value="LARGE RIBOSOMAL SUBUNIT PROTEIN UL3C"/>
    <property type="match status" value="1"/>
</dbReference>
<dbReference type="RefSeq" id="WP_246914450.1">
    <property type="nucleotide sequence ID" value="NZ_JALJRB010000037.1"/>
</dbReference>
<keyword evidence="11" id="KW-1185">Reference proteome</keyword>
<dbReference type="FunFam" id="2.40.30.10:FF:000004">
    <property type="entry name" value="50S ribosomal protein L3"/>
    <property type="match status" value="1"/>
</dbReference>
<dbReference type="GO" id="GO:0003735">
    <property type="term" value="F:structural constituent of ribosome"/>
    <property type="evidence" value="ECO:0007669"/>
    <property type="project" value="UniProtKB-UniRule"/>
</dbReference>
<dbReference type="InterPro" id="IPR019927">
    <property type="entry name" value="Ribosomal_uL3_bac/org-type"/>
</dbReference>
<dbReference type="Pfam" id="PF00297">
    <property type="entry name" value="Ribosomal_L3"/>
    <property type="match status" value="1"/>
</dbReference>
<protein>
    <recommendedName>
        <fullName evidence="6 7">Large ribosomal subunit protein uL3</fullName>
    </recommendedName>
</protein>
<dbReference type="GO" id="GO:0019843">
    <property type="term" value="F:rRNA binding"/>
    <property type="evidence" value="ECO:0007669"/>
    <property type="project" value="UniProtKB-UniRule"/>
</dbReference>
<evidence type="ECO:0000256" key="9">
    <source>
        <dbReference type="RuleBase" id="RU003906"/>
    </source>
</evidence>
<keyword evidence="2 7" id="KW-0699">rRNA-binding</keyword>
<evidence type="ECO:0000313" key="11">
    <source>
        <dbReference type="Proteomes" id="UP001165427"/>
    </source>
</evidence>
<evidence type="ECO:0000256" key="1">
    <source>
        <dbReference type="ARBA" id="ARBA00006540"/>
    </source>
</evidence>
<evidence type="ECO:0000256" key="6">
    <source>
        <dbReference type="ARBA" id="ARBA00035243"/>
    </source>
</evidence>
<dbReference type="Gene3D" id="3.30.160.810">
    <property type="match status" value="1"/>
</dbReference>
<reference evidence="10" key="1">
    <citation type="submission" date="2022-04" db="EMBL/GenBank/DDBJ databases">
        <title>Desulfatitalea alkaliphila sp. nov., a novel anaerobic sulfate-reducing bacterium isolated from terrestrial mud volcano, Taman Peninsula, Russia.</title>
        <authorList>
            <person name="Khomyakova M.A."/>
            <person name="Merkel A.Y."/>
            <person name="Slobodkin A.I."/>
        </authorList>
    </citation>
    <scope>NUCLEOTIDE SEQUENCE</scope>
    <source>
        <strain evidence="10">M08but</strain>
    </source>
</reference>
<comment type="similarity">
    <text evidence="1 7 8">Belongs to the universal ribosomal protein uL3 family.</text>
</comment>
<comment type="subunit">
    <text evidence="7 9">Part of the 50S ribosomal subunit. Forms a cluster with proteins L14 and L19.</text>
</comment>
<keyword evidence="4 7" id="KW-0689">Ribosomal protein</keyword>
<keyword evidence="3 7" id="KW-0694">RNA-binding</keyword>
<dbReference type="NCBIfam" id="TIGR03625">
    <property type="entry name" value="L3_bact"/>
    <property type="match status" value="1"/>
</dbReference>
<dbReference type="InterPro" id="IPR000597">
    <property type="entry name" value="Ribosomal_uL3"/>
</dbReference>
<gene>
    <name evidence="7 10" type="primary">rplC</name>
    <name evidence="10" type="ORF">MRX98_20205</name>
</gene>
<dbReference type="FunFam" id="3.30.160.810:FF:000001">
    <property type="entry name" value="50S ribosomal protein L3"/>
    <property type="match status" value="1"/>
</dbReference>
<dbReference type="GO" id="GO:0006412">
    <property type="term" value="P:translation"/>
    <property type="evidence" value="ECO:0007669"/>
    <property type="project" value="UniProtKB-UniRule"/>
</dbReference>
<dbReference type="InterPro" id="IPR019926">
    <property type="entry name" value="Ribosomal_uL3_CS"/>
</dbReference>
<keyword evidence="5 7" id="KW-0687">Ribonucleoprotein</keyword>
<evidence type="ECO:0000313" key="10">
    <source>
        <dbReference type="EMBL" id="MCJ8502910.1"/>
    </source>
</evidence>
<proteinExistence type="inferred from homology"/>
<evidence type="ECO:0000256" key="5">
    <source>
        <dbReference type="ARBA" id="ARBA00023274"/>
    </source>
</evidence>
<dbReference type="Proteomes" id="UP001165427">
    <property type="component" value="Unassembled WGS sequence"/>
</dbReference>
<evidence type="ECO:0000256" key="7">
    <source>
        <dbReference type="HAMAP-Rule" id="MF_01325"/>
    </source>
</evidence>
<dbReference type="Gene3D" id="2.40.30.10">
    <property type="entry name" value="Translation factors"/>
    <property type="match status" value="1"/>
</dbReference>
<dbReference type="InterPro" id="IPR009000">
    <property type="entry name" value="Transl_B-barrel_sf"/>
</dbReference>
<name>A0AA41R7Z5_9BACT</name>